<evidence type="ECO:0000313" key="3">
    <source>
        <dbReference type="EMBL" id="MES1921761.1"/>
    </source>
</evidence>
<dbReference type="Proteomes" id="UP001439008">
    <property type="component" value="Unassembled WGS sequence"/>
</dbReference>
<name>A0ABV2AQL4_9EUKA</name>
<gene>
    <name evidence="3" type="primary">PCSK7</name>
    <name evidence="3" type="ORF">MHBO_003292</name>
</gene>
<reference evidence="3 4" key="1">
    <citation type="journal article" date="2024" name="BMC Biol.">
        <title>Comparative genomics of Ascetosporea gives new insight into the evolutionary basis for animal parasitism in Rhizaria.</title>
        <authorList>
            <person name="Hiltunen Thoren M."/>
            <person name="Onut-Brannstrom I."/>
            <person name="Alfjorden A."/>
            <person name="Peckova H."/>
            <person name="Swords F."/>
            <person name="Hooper C."/>
            <person name="Holzer A.S."/>
            <person name="Bass D."/>
            <person name="Burki F."/>
        </authorList>
    </citation>
    <scope>NUCLEOTIDE SEQUENCE [LARGE SCALE GENOMIC DNA]</scope>
    <source>
        <strain evidence="3">20-A016</strain>
    </source>
</reference>
<protein>
    <recommendedName>
        <fullName evidence="2">subtilisin</fullName>
        <ecNumber evidence="2">3.4.21.62</ecNumber>
    </recommendedName>
</protein>
<evidence type="ECO:0000256" key="2">
    <source>
        <dbReference type="ARBA" id="ARBA00023619"/>
    </source>
</evidence>
<dbReference type="EC" id="3.4.21.62" evidence="2"/>
<dbReference type="EMBL" id="JBDODL010001729">
    <property type="protein sequence ID" value="MES1921761.1"/>
    <property type="molecule type" value="Genomic_DNA"/>
</dbReference>
<proteinExistence type="predicted"/>
<evidence type="ECO:0000256" key="1">
    <source>
        <dbReference type="ARBA" id="ARBA00023529"/>
    </source>
</evidence>
<dbReference type="InterPro" id="IPR036852">
    <property type="entry name" value="Peptidase_S8/S53_dom_sf"/>
</dbReference>
<accession>A0ABV2AQL4</accession>
<comment type="caution">
    <text evidence="3">The sequence shown here is derived from an EMBL/GenBank/DDBJ whole genome shotgun (WGS) entry which is preliminary data.</text>
</comment>
<dbReference type="SUPFAM" id="SSF52743">
    <property type="entry name" value="Subtilisin-like"/>
    <property type="match status" value="1"/>
</dbReference>
<evidence type="ECO:0000313" key="4">
    <source>
        <dbReference type="Proteomes" id="UP001439008"/>
    </source>
</evidence>
<sequence>MNVVPVWQDCINGTGITVGVVDGGIMWKDPDISHKKVSMNFRFENYVKIQDLNYWKQGPPGHTRVGASRSNHILLTDPIHRGPLS</sequence>
<dbReference type="Gene3D" id="3.40.50.200">
    <property type="entry name" value="Peptidase S8/S53 domain"/>
    <property type="match status" value="1"/>
</dbReference>
<keyword evidence="4" id="KW-1185">Reference proteome</keyword>
<comment type="catalytic activity">
    <reaction evidence="1">
        <text>Hydrolysis of proteins with broad specificity for peptide bonds, and a preference for a large uncharged residue in P1. Hydrolyzes peptide amides.</text>
        <dbReference type="EC" id="3.4.21.62"/>
    </reaction>
</comment>
<organism evidence="3 4">
    <name type="scientific">Bonamia ostreae</name>
    <dbReference type="NCBI Taxonomy" id="126728"/>
    <lineage>
        <taxon>Eukaryota</taxon>
        <taxon>Sar</taxon>
        <taxon>Rhizaria</taxon>
        <taxon>Endomyxa</taxon>
        <taxon>Ascetosporea</taxon>
        <taxon>Haplosporida</taxon>
        <taxon>Bonamia</taxon>
    </lineage>
</organism>